<feature type="compositionally biased region" description="Polar residues" evidence="9">
    <location>
        <begin position="515"/>
        <end position="525"/>
    </location>
</feature>
<reference evidence="11 12" key="1">
    <citation type="submission" date="2014-03" db="EMBL/GenBank/DDBJ databases">
        <authorList>
            <person name="Sibley D."/>
            <person name="Venepally P."/>
            <person name="Karamycheva S."/>
            <person name="Hadjithomas M."/>
            <person name="Khan A."/>
            <person name="Brunk B."/>
            <person name="Roos D."/>
            <person name="Caler E."/>
            <person name="Lorenzi H."/>
        </authorList>
    </citation>
    <scope>NUCLEOTIDE SEQUENCE [LARGE SCALE GENOMIC DNA]</scope>
    <source>
        <strain evidence="12">p89</strain>
    </source>
</reference>
<keyword evidence="3 11" id="KW-0808">Transferase</keyword>
<dbReference type="PANTHER" id="PTHR24058:SF103">
    <property type="entry name" value="SERINE_THREONINE-PROTEIN KINASE PRP4 HOMOLOG"/>
    <property type="match status" value="1"/>
</dbReference>
<evidence type="ECO:0000256" key="8">
    <source>
        <dbReference type="PROSITE-ProRule" id="PRU10141"/>
    </source>
</evidence>
<evidence type="ECO:0000259" key="10">
    <source>
        <dbReference type="PROSITE" id="PS50011"/>
    </source>
</evidence>
<evidence type="ECO:0000256" key="5">
    <source>
        <dbReference type="ARBA" id="ARBA00022777"/>
    </source>
</evidence>
<keyword evidence="4 8" id="KW-0547">Nucleotide-binding</keyword>
<feature type="region of interest" description="Disordered" evidence="9">
    <location>
        <begin position="390"/>
        <end position="457"/>
    </location>
</feature>
<feature type="region of interest" description="Disordered" evidence="9">
    <location>
        <begin position="493"/>
        <end position="538"/>
    </location>
</feature>
<dbReference type="Gene3D" id="3.30.200.20">
    <property type="entry name" value="Phosphorylase Kinase, domain 1"/>
    <property type="match status" value="1"/>
</dbReference>
<feature type="compositionally biased region" description="Basic and acidic residues" evidence="9">
    <location>
        <begin position="254"/>
        <end position="359"/>
    </location>
</feature>
<dbReference type="InterPro" id="IPR050494">
    <property type="entry name" value="Ser_Thr_dual-spec_kinase"/>
</dbReference>
<dbReference type="CDD" id="cd14135">
    <property type="entry name" value="STKc_PRP4"/>
    <property type="match status" value="1"/>
</dbReference>
<comment type="caution">
    <text evidence="11">The sequence shown here is derived from an EMBL/GenBank/DDBJ whole genome shotgun (WGS) entry which is preliminary data.</text>
</comment>
<feature type="compositionally biased region" description="Basic and acidic residues" evidence="9">
    <location>
        <begin position="120"/>
        <end position="210"/>
    </location>
</feature>
<keyword evidence="5 11" id="KW-0418">Kinase</keyword>
<dbReference type="Pfam" id="PF00069">
    <property type="entry name" value="Pkinase"/>
    <property type="match status" value="1"/>
</dbReference>
<dbReference type="EMBL" id="AEYI02000360">
    <property type="protein sequence ID" value="KFG50113.1"/>
    <property type="molecule type" value="Genomic_DNA"/>
</dbReference>
<dbReference type="EC" id="2.7.11.1" evidence="1"/>
<accession>A0A086L0E5</accession>
<dbReference type="InterPro" id="IPR000719">
    <property type="entry name" value="Prot_kinase_dom"/>
</dbReference>
<dbReference type="VEuPathDB" id="ToxoDB:TGP89_313180"/>
<dbReference type="InterPro" id="IPR008271">
    <property type="entry name" value="Ser/Thr_kinase_AS"/>
</dbReference>
<evidence type="ECO:0000256" key="4">
    <source>
        <dbReference type="ARBA" id="ARBA00022741"/>
    </source>
</evidence>
<dbReference type="OrthoDB" id="332571at2759"/>
<dbReference type="AlphaFoldDB" id="A0A086L0E5"/>
<keyword evidence="2" id="KW-0723">Serine/threonine-protein kinase</keyword>
<dbReference type="Proteomes" id="UP000028828">
    <property type="component" value="Unassembled WGS sequence"/>
</dbReference>
<sequence length="928" mass="106742">MVDRMDSSSSSRKRRREEEQVTSSHRSRHSARDADWQSARDPGGSSRLVRDSVSPERRSRYRSPERRSSHTSAQKDSRVSSHRDHGERRSVDRSPERHRGYSKRDKSRPSSSSSSASVRSRKEEGRREREDRERERRDGRERERRDDRERERREDRERERRADRGRERERRENRERERRDERGREKERRDEKGRERRDGQRREREVREREESDDDLADVEILDEEEEDRFLEERRRQRELLLAKYAAQTGDDDGSAKREEKAEGETSSRNCETEKLEERNSPLRMRSESPNGERRDGRETRGKEKREKRNGDRRESVSDYSSKKIKAEETGKDGERRGEREGKCDRESRKCEEGKHAETHATNGENRFDDESANIQEALFHHDGDSLVSVEMSSPSVSDFEESSPSEVCSVRRASPTNGKSDEQKETAGEETGFGKETDFAETGEKKPASASAGASVPASALTALGGLDMEALQKRLREEKQKLRRFVIQMKESAEDEESGTSSEEKNDDVDMFSTATKSSQGASKRSRKKRATVSVSATAGPAENWNDSEGYYQATVGELLDDGRYRVECEAIGKGVFSNVLKCYDLQEKRFVAIKCIRHNDMMKKAAEKETSILRLLNSTDKDDKRHIVRLLRHFEYRGHFCLVFEWLWGNLRTALKKYGGGKGLNAPAIHAYSKQLFVALKHLSRCRIIHADLKPDNILLNEKFSSLKVCDLGSASDVSDNEITAYLVSRFYRAPEIILGCRYDLQIDVWSAAATIYELATGQVLFPGRTNNDMLKCIMEVKGKIPTKMIKAGQLSSHHFDENLDFIYRDRDAFFKKEVTRVLHDLRPTRNLTENLIEKQHWLKGNSPKINFLRRKMRQLGDLLEKCLALDPQKRLTPDEALQHPFLKESIHFGAEHTQSRAHAVPASSPVPVLKSTTGSGSGPA</sequence>
<dbReference type="InterPro" id="IPR017441">
    <property type="entry name" value="Protein_kinase_ATP_BS"/>
</dbReference>
<dbReference type="PROSITE" id="PS00108">
    <property type="entry name" value="PROTEIN_KINASE_ST"/>
    <property type="match status" value="1"/>
</dbReference>
<name>A0A086L0E5_TOXGO</name>
<feature type="compositionally biased region" description="Low complexity" evidence="9">
    <location>
        <begin position="109"/>
        <end position="118"/>
    </location>
</feature>
<protein>
    <recommendedName>
        <fullName evidence="1">non-specific serine/threonine protein kinase</fullName>
        <ecNumber evidence="1">2.7.11.1</ecNumber>
    </recommendedName>
</protein>
<feature type="domain" description="Protein kinase" evidence="10">
    <location>
        <begin position="568"/>
        <end position="890"/>
    </location>
</feature>
<evidence type="ECO:0000256" key="3">
    <source>
        <dbReference type="ARBA" id="ARBA00022679"/>
    </source>
</evidence>
<organism evidence="11 12">
    <name type="scientific">Toxoplasma gondii p89</name>
    <dbReference type="NCBI Taxonomy" id="943119"/>
    <lineage>
        <taxon>Eukaryota</taxon>
        <taxon>Sar</taxon>
        <taxon>Alveolata</taxon>
        <taxon>Apicomplexa</taxon>
        <taxon>Conoidasida</taxon>
        <taxon>Coccidia</taxon>
        <taxon>Eucoccidiorida</taxon>
        <taxon>Eimeriorina</taxon>
        <taxon>Sarcocystidae</taxon>
        <taxon>Toxoplasma</taxon>
    </lineage>
</organism>
<dbReference type="SMART" id="SM00220">
    <property type="entry name" value="S_TKc"/>
    <property type="match status" value="1"/>
</dbReference>
<gene>
    <name evidence="11" type="ORF">TGP89_313180</name>
</gene>
<dbReference type="GO" id="GO:0045292">
    <property type="term" value="P:mRNA cis splicing, via spliceosome"/>
    <property type="evidence" value="ECO:0007669"/>
    <property type="project" value="InterPro"/>
</dbReference>
<feature type="compositionally biased region" description="Acidic residues" evidence="9">
    <location>
        <begin position="211"/>
        <end position="230"/>
    </location>
</feature>
<feature type="binding site" evidence="8">
    <location>
        <position position="597"/>
    </location>
    <ligand>
        <name>ATP</name>
        <dbReference type="ChEBI" id="CHEBI:30616"/>
    </ligand>
</feature>
<feature type="region of interest" description="Disordered" evidence="9">
    <location>
        <begin position="900"/>
        <end position="928"/>
    </location>
</feature>
<evidence type="ECO:0000256" key="6">
    <source>
        <dbReference type="ARBA" id="ARBA00022840"/>
    </source>
</evidence>
<dbReference type="InterPro" id="IPR011009">
    <property type="entry name" value="Kinase-like_dom_sf"/>
</dbReference>
<dbReference type="GO" id="GO:0004674">
    <property type="term" value="F:protein serine/threonine kinase activity"/>
    <property type="evidence" value="ECO:0007669"/>
    <property type="project" value="UniProtKB-KW"/>
</dbReference>
<evidence type="ECO:0000256" key="1">
    <source>
        <dbReference type="ARBA" id="ARBA00012513"/>
    </source>
</evidence>
<evidence type="ECO:0000256" key="7">
    <source>
        <dbReference type="ARBA" id="ARBA00023596"/>
    </source>
</evidence>
<feature type="region of interest" description="Disordered" evidence="9">
    <location>
        <begin position="1"/>
        <end position="230"/>
    </location>
</feature>
<dbReference type="FunFam" id="1.10.510.10:FF:000078">
    <property type="entry name" value="Serine/threonine-protein kinase PRP4 homolog"/>
    <property type="match status" value="1"/>
</dbReference>
<evidence type="ECO:0000256" key="9">
    <source>
        <dbReference type="SAM" id="MobiDB-lite"/>
    </source>
</evidence>
<feature type="compositionally biased region" description="Basic and acidic residues" evidence="9">
    <location>
        <begin position="48"/>
        <end position="108"/>
    </location>
</feature>
<dbReference type="PROSITE" id="PS50011">
    <property type="entry name" value="PROTEIN_KINASE_DOM"/>
    <property type="match status" value="1"/>
</dbReference>
<dbReference type="PROSITE" id="PS00107">
    <property type="entry name" value="PROTEIN_KINASE_ATP"/>
    <property type="match status" value="1"/>
</dbReference>
<dbReference type="GO" id="GO:0005524">
    <property type="term" value="F:ATP binding"/>
    <property type="evidence" value="ECO:0007669"/>
    <property type="project" value="UniProtKB-UniRule"/>
</dbReference>
<feature type="compositionally biased region" description="Basic and acidic residues" evidence="9">
    <location>
        <begin position="420"/>
        <end position="448"/>
    </location>
</feature>
<dbReference type="SUPFAM" id="SSF56112">
    <property type="entry name" value="Protein kinase-like (PK-like)"/>
    <property type="match status" value="1"/>
</dbReference>
<evidence type="ECO:0000313" key="12">
    <source>
        <dbReference type="Proteomes" id="UP000028828"/>
    </source>
</evidence>
<feature type="region of interest" description="Disordered" evidence="9">
    <location>
        <begin position="245"/>
        <end position="374"/>
    </location>
</feature>
<comment type="similarity">
    <text evidence="7">Belongs to the protein kinase superfamily. CMGC Ser/Thr protein kinase family.</text>
</comment>
<evidence type="ECO:0000313" key="11">
    <source>
        <dbReference type="EMBL" id="KFG50113.1"/>
    </source>
</evidence>
<proteinExistence type="inferred from homology"/>
<keyword evidence="6 8" id="KW-0067">ATP-binding</keyword>
<dbReference type="Gene3D" id="1.10.510.10">
    <property type="entry name" value="Transferase(Phosphotransferase) domain 1"/>
    <property type="match status" value="1"/>
</dbReference>
<dbReference type="InterPro" id="IPR044092">
    <property type="entry name" value="STKc_PRP4"/>
</dbReference>
<evidence type="ECO:0000256" key="2">
    <source>
        <dbReference type="ARBA" id="ARBA00022527"/>
    </source>
</evidence>
<dbReference type="PANTHER" id="PTHR24058">
    <property type="entry name" value="DUAL SPECIFICITY PROTEIN KINASE"/>
    <property type="match status" value="1"/>
</dbReference>